<evidence type="ECO:0000256" key="1">
    <source>
        <dbReference type="ARBA" id="ARBA00010813"/>
    </source>
</evidence>
<name>A0A3N4W676_9GAMM</name>
<dbReference type="InterPro" id="IPR013021">
    <property type="entry name" value="Myo-inos-1-P_Synthase_GAPDH"/>
</dbReference>
<dbReference type="GO" id="GO:0008654">
    <property type="term" value="P:phospholipid biosynthetic process"/>
    <property type="evidence" value="ECO:0007669"/>
    <property type="project" value="InterPro"/>
</dbReference>
<dbReference type="PANTHER" id="PTHR11510">
    <property type="entry name" value="MYO-INOSITOL-1 PHOSPHATE SYNTHASE"/>
    <property type="match status" value="1"/>
</dbReference>
<accession>A0A3N4W676</accession>
<organism evidence="3 4">
    <name type="scientific">Vulcaniibacterium tengchongense</name>
    <dbReference type="NCBI Taxonomy" id="1273429"/>
    <lineage>
        <taxon>Bacteria</taxon>
        <taxon>Pseudomonadati</taxon>
        <taxon>Pseudomonadota</taxon>
        <taxon>Gammaproteobacteria</taxon>
        <taxon>Lysobacterales</taxon>
        <taxon>Lysobacteraceae</taxon>
        <taxon>Vulcaniibacterium</taxon>
    </lineage>
</organism>
<comment type="similarity">
    <text evidence="1">Belongs to the myo-inositol 1-phosphate synthase family.</text>
</comment>
<gene>
    <name evidence="3" type="ORF">EDC50_0781</name>
</gene>
<proteinExistence type="inferred from homology"/>
<dbReference type="AlphaFoldDB" id="A0A3N4W676"/>
<dbReference type="SUPFAM" id="SSF51735">
    <property type="entry name" value="NAD(P)-binding Rossmann-fold domains"/>
    <property type="match status" value="1"/>
</dbReference>
<dbReference type="InterPro" id="IPR002587">
    <property type="entry name" value="Myo-inos-1-P_Synthase"/>
</dbReference>
<evidence type="ECO:0000313" key="3">
    <source>
        <dbReference type="EMBL" id="RPE81590.1"/>
    </source>
</evidence>
<comment type="caution">
    <text evidence="3">The sequence shown here is derived from an EMBL/GenBank/DDBJ whole genome shotgun (WGS) entry which is preliminary data.</text>
</comment>
<sequence length="441" mass="48882">MRELIQPAEGKLGIVMPGLGAVATTLIAGVEAVKRGLALPVGSLTQMGHIRLGKRTENRCPRIRDFVPLAGLDDLVFGGWDVYSDDVYLAARNARVLEPAMLDAVRPALEAIRPMTAVFDPACVPNLDGDHVKHAVNKMALAEAVVEDLQRFRREHGCARLVMVWCGSTEKYIEPGDVHATLEDFERGLRRNHPDIAPSMIYAYAAISLGIPFVNGAPNLTCDVPALVELAMRTGTPIGGKDFKTGQTLMKTILAPGLHARALGIRGWFSSNILGNRDGLVLDHPDNFRTKEVSKLSVLEDILRPDLSPELYGDIYHKVRINYYPPHGDNKESWDNIDIFGWLGYPMQIKINFLCRDSILAAPVALDLALFADLAKRAGMSGIQEWLSFYFKSPQTAPGLRPEHDIFKQLIKLQNTLRHMMGEDLITHLGLDYYQELTEAL</sequence>
<dbReference type="GO" id="GO:0006021">
    <property type="term" value="P:inositol biosynthetic process"/>
    <property type="evidence" value="ECO:0007669"/>
    <property type="project" value="InterPro"/>
</dbReference>
<dbReference type="Pfam" id="PF01658">
    <property type="entry name" value="Inos-1-P_synth"/>
    <property type="match status" value="1"/>
</dbReference>
<protein>
    <submittedName>
        <fullName evidence="3">Myo-inositol-1-phosphate synthase</fullName>
    </submittedName>
</protein>
<dbReference type="PIRSF" id="PIRSF015578">
    <property type="entry name" value="Myoinos-ppht_syn"/>
    <property type="match status" value="1"/>
</dbReference>
<dbReference type="Pfam" id="PF07994">
    <property type="entry name" value="NAD_binding_5"/>
    <property type="match status" value="1"/>
</dbReference>
<feature type="domain" description="Myo-inositol-1-phosphate synthase GAPDH-like" evidence="2">
    <location>
        <begin position="246"/>
        <end position="358"/>
    </location>
</feature>
<dbReference type="OrthoDB" id="729130at2"/>
<dbReference type="GO" id="GO:0004512">
    <property type="term" value="F:inositol-3-phosphate synthase activity"/>
    <property type="evidence" value="ECO:0007669"/>
    <property type="project" value="InterPro"/>
</dbReference>
<keyword evidence="4" id="KW-1185">Reference proteome</keyword>
<dbReference type="Gene3D" id="3.30.360.10">
    <property type="entry name" value="Dihydrodipicolinate Reductase, domain 2"/>
    <property type="match status" value="1"/>
</dbReference>
<dbReference type="SUPFAM" id="SSF55347">
    <property type="entry name" value="Glyceraldehyde-3-phosphate dehydrogenase-like, C-terminal domain"/>
    <property type="match status" value="1"/>
</dbReference>
<dbReference type="RefSeq" id="WP_123769127.1">
    <property type="nucleotide sequence ID" value="NZ_RKQN01000001.1"/>
</dbReference>
<reference evidence="3 4" key="1">
    <citation type="submission" date="2018-11" db="EMBL/GenBank/DDBJ databases">
        <title>Genomic Encyclopedia of Type Strains, Phase IV (KMG-IV): sequencing the most valuable type-strain genomes for metagenomic binning, comparative biology and taxonomic classification.</title>
        <authorList>
            <person name="Goeker M."/>
        </authorList>
    </citation>
    <scope>NUCLEOTIDE SEQUENCE [LARGE SCALE GENOMIC DNA]</scope>
    <source>
        <strain evidence="3 4">DSM 25623</strain>
    </source>
</reference>
<evidence type="ECO:0000259" key="2">
    <source>
        <dbReference type="Pfam" id="PF01658"/>
    </source>
</evidence>
<dbReference type="Proteomes" id="UP000269708">
    <property type="component" value="Unassembled WGS sequence"/>
</dbReference>
<evidence type="ECO:0000313" key="4">
    <source>
        <dbReference type="Proteomes" id="UP000269708"/>
    </source>
</evidence>
<dbReference type="Gene3D" id="3.40.50.720">
    <property type="entry name" value="NAD(P)-binding Rossmann-like Domain"/>
    <property type="match status" value="1"/>
</dbReference>
<dbReference type="EMBL" id="RKQN01000001">
    <property type="protein sequence ID" value="RPE81590.1"/>
    <property type="molecule type" value="Genomic_DNA"/>
</dbReference>
<dbReference type="InterPro" id="IPR036291">
    <property type="entry name" value="NAD(P)-bd_dom_sf"/>
</dbReference>